<dbReference type="InterPro" id="IPR012223">
    <property type="entry name" value="TEII"/>
</dbReference>
<dbReference type="PANTHER" id="PTHR11487:SF0">
    <property type="entry name" value="S-ACYL FATTY ACID SYNTHASE THIOESTERASE, MEDIUM CHAIN"/>
    <property type="match status" value="1"/>
</dbReference>
<accession>A0A0C2VQB3</accession>
<evidence type="ECO:0000256" key="1">
    <source>
        <dbReference type="ARBA" id="ARBA00007169"/>
    </source>
</evidence>
<evidence type="ECO:0000313" key="3">
    <source>
        <dbReference type="EMBL" id="KIL51087.1"/>
    </source>
</evidence>
<comment type="similarity">
    <text evidence="1">Belongs to the thioesterase family.</text>
</comment>
<name>A0A0C2VQB3_9BACL</name>
<dbReference type="Pfam" id="PF00975">
    <property type="entry name" value="Thioesterase"/>
    <property type="match status" value="1"/>
</dbReference>
<gene>
    <name evidence="3" type="ORF">KR50_09680</name>
</gene>
<keyword evidence="4" id="KW-1185">Reference proteome</keyword>
<feature type="domain" description="Thioesterase" evidence="2">
    <location>
        <begin position="19"/>
        <end position="241"/>
    </location>
</feature>
<evidence type="ECO:0000313" key="4">
    <source>
        <dbReference type="Proteomes" id="UP000031972"/>
    </source>
</evidence>
<comment type="caution">
    <text evidence="3">The sequence shown here is derived from an EMBL/GenBank/DDBJ whole genome shotgun (WGS) entry which is preliminary data.</text>
</comment>
<dbReference type="PANTHER" id="PTHR11487">
    <property type="entry name" value="THIOESTERASE"/>
    <property type="match status" value="1"/>
</dbReference>
<dbReference type="SUPFAM" id="SSF53474">
    <property type="entry name" value="alpha/beta-Hydrolases"/>
    <property type="match status" value="1"/>
</dbReference>
<dbReference type="EMBL" id="JXRR01000008">
    <property type="protein sequence ID" value="KIL51087.1"/>
    <property type="molecule type" value="Genomic_DNA"/>
</dbReference>
<dbReference type="Gene3D" id="3.40.50.1820">
    <property type="entry name" value="alpha/beta hydrolase"/>
    <property type="match status" value="1"/>
</dbReference>
<evidence type="ECO:0000259" key="2">
    <source>
        <dbReference type="Pfam" id="PF00975"/>
    </source>
</evidence>
<dbReference type="PATRIC" id="fig|220754.4.peg.986"/>
<protein>
    <recommendedName>
        <fullName evidence="2">Thioesterase domain-containing protein</fullName>
    </recommendedName>
</protein>
<dbReference type="InterPro" id="IPR001031">
    <property type="entry name" value="Thioesterase"/>
</dbReference>
<organism evidence="3 4">
    <name type="scientific">Jeotgalibacillus campisalis</name>
    <dbReference type="NCBI Taxonomy" id="220754"/>
    <lineage>
        <taxon>Bacteria</taxon>
        <taxon>Bacillati</taxon>
        <taxon>Bacillota</taxon>
        <taxon>Bacilli</taxon>
        <taxon>Bacillales</taxon>
        <taxon>Caryophanaceae</taxon>
        <taxon>Jeotgalibacillus</taxon>
    </lineage>
</organism>
<dbReference type="RefSeq" id="WP_052476774.1">
    <property type="nucleotide sequence ID" value="NZ_JXRR01000008.1"/>
</dbReference>
<proteinExistence type="inferred from homology"/>
<reference evidence="3 4" key="1">
    <citation type="submission" date="2015-01" db="EMBL/GenBank/DDBJ databases">
        <title>Jeotgalibacillus campisalis genome sequencing.</title>
        <authorList>
            <person name="Goh K.M."/>
            <person name="Chan K.-G."/>
            <person name="Yaakop A.S."/>
            <person name="Ee R."/>
            <person name="Gan H.M."/>
            <person name="Chan C.S."/>
        </authorList>
    </citation>
    <scope>NUCLEOTIDE SEQUENCE [LARGE SCALE GENOMIC DNA]</scope>
    <source>
        <strain evidence="3 4">SF-57</strain>
    </source>
</reference>
<dbReference type="AlphaFoldDB" id="A0A0C2VQB3"/>
<dbReference type="GO" id="GO:0008610">
    <property type="term" value="P:lipid biosynthetic process"/>
    <property type="evidence" value="ECO:0007669"/>
    <property type="project" value="TreeGrafter"/>
</dbReference>
<sequence length="252" mass="28998">MLDNKWITVNDLKPEAKYRIFCFPYAGGSSSIYNSWYKHLPDDIELFSIELPGRGRRISEPPIRNMNLLIRTMVKELLPYFKEKRFIFFGHSMGALISYELAITLLNSEGISPEKLFVSAHRAPHIPRVSSQTFKQSDEILIQKLKELNGTAEVILNTPELLDLILPIMRADLELCETYKFNHSYPLPIPITAFAGDSDKNVLIDSVTKWDDVTSDKFNLEIVKGDHFFINEQSEEITKKIVELLSVQNYVK</sequence>
<dbReference type="Proteomes" id="UP000031972">
    <property type="component" value="Unassembled WGS sequence"/>
</dbReference>
<dbReference type="InterPro" id="IPR029058">
    <property type="entry name" value="AB_hydrolase_fold"/>
</dbReference>